<dbReference type="InterPro" id="IPR001286">
    <property type="entry name" value="Glyco_hydro_59"/>
</dbReference>
<dbReference type="InterPro" id="IPR042229">
    <property type="entry name" value="Listeria/Bacterioides_rpt_sf"/>
</dbReference>
<dbReference type="Gene3D" id="2.60.40.4270">
    <property type="entry name" value="Listeria-Bacteroides repeat domain"/>
    <property type="match status" value="1"/>
</dbReference>
<dbReference type="Gene3D" id="2.60.120.260">
    <property type="entry name" value="Galactose-binding domain-like"/>
    <property type="match status" value="1"/>
</dbReference>
<gene>
    <name evidence="4" type="ORF">NUH29_06360</name>
</gene>
<feature type="domain" description="Chitin-binding type-3" evidence="3">
    <location>
        <begin position="1666"/>
        <end position="1710"/>
    </location>
</feature>
<dbReference type="SUPFAM" id="SSF51445">
    <property type="entry name" value="(Trans)glycosidases"/>
    <property type="match status" value="1"/>
</dbReference>
<organism evidence="4 5">
    <name type="scientific">Protaetiibacter mangrovi</name>
    <dbReference type="NCBI Taxonomy" id="2970926"/>
    <lineage>
        <taxon>Bacteria</taxon>
        <taxon>Bacillati</taxon>
        <taxon>Actinomycetota</taxon>
        <taxon>Actinomycetes</taxon>
        <taxon>Micrococcales</taxon>
        <taxon>Microbacteriaceae</taxon>
        <taxon>Protaetiibacter</taxon>
    </lineage>
</organism>
<evidence type="ECO:0000313" key="4">
    <source>
        <dbReference type="EMBL" id="MCS0499170.1"/>
    </source>
</evidence>
<dbReference type="InterPro" id="IPR049162">
    <property type="entry name" value="GH59_C"/>
</dbReference>
<keyword evidence="5" id="KW-1185">Reference proteome</keyword>
<dbReference type="InterPro" id="IPR003610">
    <property type="entry name" value="CBM5/12"/>
</dbReference>
<dbReference type="Gene3D" id="2.60.40.1180">
    <property type="entry name" value="Golgi alpha-mannosidase II"/>
    <property type="match status" value="1"/>
</dbReference>
<dbReference type="InterPro" id="IPR049161">
    <property type="entry name" value="GH59_cat"/>
</dbReference>
<comment type="caution">
    <text evidence="4">The sequence shown here is derived from an EMBL/GenBank/DDBJ whole genome shotgun (WGS) entry which is preliminary data.</text>
</comment>
<proteinExistence type="predicted"/>
<dbReference type="SUPFAM" id="SSF51055">
    <property type="entry name" value="Carbohydrate binding domain"/>
    <property type="match status" value="2"/>
</dbReference>
<dbReference type="Gene3D" id="3.20.20.80">
    <property type="entry name" value="Glycosidases"/>
    <property type="match status" value="1"/>
</dbReference>
<feature type="chain" id="PRO_5047175502" evidence="2">
    <location>
        <begin position="34"/>
        <end position="1713"/>
    </location>
</feature>
<evidence type="ECO:0000256" key="1">
    <source>
        <dbReference type="ARBA" id="ARBA00022801"/>
    </source>
</evidence>
<dbReference type="Pfam" id="PF07532">
    <property type="entry name" value="Big_4"/>
    <property type="match status" value="1"/>
</dbReference>
<dbReference type="PANTHER" id="PTHR15172">
    <property type="entry name" value="GALACTOCEREBROSIDASE"/>
    <property type="match status" value="1"/>
</dbReference>
<dbReference type="RefSeq" id="WP_258798189.1">
    <property type="nucleotide sequence ID" value="NZ_JANTHX010000005.1"/>
</dbReference>
<protein>
    <submittedName>
        <fullName evidence="4">Ig-like domain-containing protein</fullName>
    </submittedName>
</protein>
<dbReference type="PANTHER" id="PTHR15172:SF1">
    <property type="entry name" value="GALACTOCEREBROSIDASE"/>
    <property type="match status" value="1"/>
</dbReference>
<accession>A0ABT1ZEN2</accession>
<dbReference type="InterPro" id="IPR013780">
    <property type="entry name" value="Glyco_hydro_b"/>
</dbReference>
<dbReference type="Gene3D" id="2.60.120.560">
    <property type="entry name" value="Exo-inulinase, domain 1"/>
    <property type="match status" value="1"/>
</dbReference>
<dbReference type="Pfam" id="PF21708">
    <property type="entry name" value="Glyco_hydro_59_C"/>
    <property type="match status" value="1"/>
</dbReference>
<dbReference type="Proteomes" id="UP001205337">
    <property type="component" value="Unassembled WGS sequence"/>
</dbReference>
<dbReference type="CDD" id="cd12215">
    <property type="entry name" value="ChiC_BD"/>
    <property type="match status" value="2"/>
</dbReference>
<keyword evidence="1" id="KW-0378">Hydrolase</keyword>
<dbReference type="InterPro" id="IPR011081">
    <property type="entry name" value="Big_4"/>
</dbReference>
<dbReference type="SMART" id="SM00495">
    <property type="entry name" value="ChtBD3"/>
    <property type="match status" value="2"/>
</dbReference>
<reference evidence="4 5" key="1">
    <citation type="submission" date="2022-08" db="EMBL/GenBank/DDBJ databases">
        <authorList>
            <person name="Li F."/>
        </authorList>
    </citation>
    <scope>NUCLEOTIDE SEQUENCE [LARGE SCALE GENOMIC DNA]</scope>
    <source>
        <strain evidence="4 5">10F1B-8-1</strain>
    </source>
</reference>
<dbReference type="InterPro" id="IPR017853">
    <property type="entry name" value="GH"/>
</dbReference>
<dbReference type="EMBL" id="JANTHX010000005">
    <property type="protein sequence ID" value="MCS0499170.1"/>
    <property type="molecule type" value="Genomic_DNA"/>
</dbReference>
<name>A0ABT1ZEN2_9MICO</name>
<feature type="signal peptide" evidence="2">
    <location>
        <begin position="1"/>
        <end position="33"/>
    </location>
</feature>
<evidence type="ECO:0000256" key="2">
    <source>
        <dbReference type="SAM" id="SignalP"/>
    </source>
</evidence>
<feature type="domain" description="Chitin-binding type-3" evidence="3">
    <location>
        <begin position="1611"/>
        <end position="1655"/>
    </location>
</feature>
<dbReference type="InterPro" id="IPR036573">
    <property type="entry name" value="CBM_sf_5/12"/>
</dbReference>
<dbReference type="Gene3D" id="2.10.10.20">
    <property type="entry name" value="Carbohydrate-binding module superfamily 5/12"/>
    <property type="match status" value="2"/>
</dbReference>
<dbReference type="Pfam" id="PF02057">
    <property type="entry name" value="Glyco_hydro_59"/>
    <property type="match status" value="1"/>
</dbReference>
<evidence type="ECO:0000259" key="3">
    <source>
        <dbReference type="SMART" id="SM00495"/>
    </source>
</evidence>
<sequence length="1713" mass="180397">MSRVRPLAPTTSAILVAGLVASAVVAVATPAGAAALPATVHAAAYLGADELAETSLPATVSDGTTDHAVSWNLDADDFTVPYRTVQVAGVADGQSITAEVEVIPPAESPLVYFVDAGHGGDSQTRSYSTLQTESRAYSGVETLADATLRNAVPDQRYLAGSTDWGWTSSSTDNYKISVTGGDPNPADAATLAAYGKYELGVRTNGTAITFRLALDPGTYTLSSGFFEFYTGSQGRSRLIEPTISYTLAGAATSTPLERAALDTPAGTTSRLLVTDAFTIPEGATDIRLAYVQRGGEAPSLSWFAIAAGDVEQAIDDAVATVPATTTDITVDAARIAADNVNGLTFKGFGVLSANSTSSVLMDYKAQQPEAYAQLLQVLFGGEHPIMDHVKIEMGDDRNNSTGSEAATMRWEDEPANVARDPGFQLAADAKKINPDLKVSILRWNAPAWVTSNDDVYTWYKNTILAAYRTYGYMVDYVNPGVNEHSADLNWTKEYADRVRTDSSGFRAGEAELYHRIQVVISDEVGVGTFGSQMVSDASLRDAVAVAGYHYNTDDDSAKNFTKLAEQYDTEVWNSEAQATFSNTSFRPANNTADPTTPGTGIGGTGSALEMANTIVKGFVNSRRTHFVYQPAIGSFYEGGQYSSKELVGARDPWSGFIHYDGGLAVLQHFASFANLGWENADNTADVWRAMPSASASGASGTNPVNGRNGTPNYLTLAAPDASDFSTVFVNDSQYSRAYTVTPTGFDLPAGARLAVWETRAADDGEAFDANYKQHVADLTADASGRYTLTVKPYSIVTVTTLDVSGDAGWTTPLPVEGERTVLDSDPADGTLWADDFDYSDLTVPVYGADGEPTGATESFIDSRGGDTGATPLYNWDRNGSFEAYLTDDDGYVLRQQVDRDATGVGGAWNGGDPITGIGDRRWTNYRASVDVRFETGVASDNYAALGARSSGGGSSNNLNGTPYAIKLGSDGGWQFLRYGQAVSTGTLGGLRYGQAVSTGTLGGADWDAAAWHALSLRVAGDRITAWVDGEQLADWTDPAAVLSGYVDLASGFHYTWFDDLEVERVDGYTPYYGEYLDGLETYDLTAARDAKLVYEGSWALAMGADMYTYQRTTAKNTAPGASVSYGFTGSGLDVIGVNDGSAKLAVTVDGTLIQAAAATRATGSYQQTFTLRGLPYGTHTVRLEVVAGTLNVDAVGVVSSSSDVAASAGALADAVTAGRVVAHTGDFTDGQWQLLQDVIAMGQAAVDDPAGYRLDAEGAGQLAERIRAASHPLAARIASIAPVSLATYTGSSPALPATVVATLTDGTTREIPVTWDSGAQFDTAWSTVVVTGRYGSASTEARIEVVPPGTVAFADVNATAGGALGYDSPSYAAISALTGGLLNPAPDQVLQGDATWGHGGRTASGATSISYKGVVAGPYDKTTTTGMYTANQVGAEVSYTFTLAAGRYSIAAGSYSWWPGNSRSEDVILRYDGEDHAVDAVTLDGGTPGRVLAYDIDLAADGPVTLILRATNAQSPMLSWAAAVAGEYAVTYALNGGTGGAPAARDGLLWTDAGLDAADDAFARPLYTFAGWNTEPDGTGLALDADTTVAQLVGDPAVHAVTLYAQWRPVPSGWSPSTVYTAGDTVSRGDRIFFAQWWTKGELPGSTPWGAWSEFGAWNQCASGDVQDWTPTWIYTGGEKVVFDGKVWTARWWTRNQAPDATPWGPWTLLGTC</sequence>
<keyword evidence="2" id="KW-0732">Signal</keyword>
<evidence type="ECO:0000313" key="5">
    <source>
        <dbReference type="Proteomes" id="UP001205337"/>
    </source>
</evidence>